<reference evidence="2 3" key="1">
    <citation type="journal article" date="2016" name="Nat. Commun.">
        <title>Thousands of microbial genomes shed light on interconnected biogeochemical processes in an aquifer system.</title>
        <authorList>
            <person name="Anantharaman K."/>
            <person name="Brown C.T."/>
            <person name="Hug L.A."/>
            <person name="Sharon I."/>
            <person name="Castelle C.J."/>
            <person name="Probst A.J."/>
            <person name="Thomas B.C."/>
            <person name="Singh A."/>
            <person name="Wilkins M.J."/>
            <person name="Karaoz U."/>
            <person name="Brodie E.L."/>
            <person name="Williams K.H."/>
            <person name="Hubbard S.S."/>
            <person name="Banfield J.F."/>
        </authorList>
    </citation>
    <scope>NUCLEOTIDE SEQUENCE [LARGE SCALE GENOMIC DNA]</scope>
</reference>
<dbReference type="PANTHER" id="PTHR34387">
    <property type="entry name" value="SLR1258 PROTEIN"/>
    <property type="match status" value="1"/>
</dbReference>
<dbReference type="AlphaFoldDB" id="A0A1G2S932"/>
<evidence type="ECO:0000256" key="1">
    <source>
        <dbReference type="SAM" id="Phobius"/>
    </source>
</evidence>
<dbReference type="Pfam" id="PF04402">
    <property type="entry name" value="SIMPL"/>
    <property type="match status" value="1"/>
</dbReference>
<organism evidence="2 3">
    <name type="scientific">Candidatus Yonathbacteria bacterium RIFCSPHIGHO2_01_FULL_51_10</name>
    <dbReference type="NCBI Taxonomy" id="1802723"/>
    <lineage>
        <taxon>Bacteria</taxon>
        <taxon>Candidatus Yonathiibacteriota</taxon>
    </lineage>
</organism>
<keyword evidence="1" id="KW-0812">Transmembrane</keyword>
<evidence type="ECO:0000313" key="3">
    <source>
        <dbReference type="Proteomes" id="UP000176997"/>
    </source>
</evidence>
<dbReference type="STRING" id="1802723.A2675_00835"/>
<keyword evidence="1" id="KW-0472">Membrane</keyword>
<evidence type="ECO:0000313" key="2">
    <source>
        <dbReference type="EMBL" id="OHA81112.1"/>
    </source>
</evidence>
<proteinExistence type="predicted"/>
<protein>
    <recommendedName>
        <fullName evidence="4">DUF541 domain-containing protein</fullName>
    </recommendedName>
</protein>
<dbReference type="Gene3D" id="3.30.70.2970">
    <property type="entry name" value="Protein of unknown function (DUF541), domain 2"/>
    <property type="match status" value="1"/>
</dbReference>
<dbReference type="GO" id="GO:0006974">
    <property type="term" value="P:DNA damage response"/>
    <property type="evidence" value="ECO:0007669"/>
    <property type="project" value="TreeGrafter"/>
</dbReference>
<feature type="transmembrane region" description="Helical" evidence="1">
    <location>
        <begin position="21"/>
        <end position="41"/>
    </location>
</feature>
<dbReference type="Gene3D" id="3.30.110.170">
    <property type="entry name" value="Protein of unknown function (DUF541), domain 1"/>
    <property type="match status" value="1"/>
</dbReference>
<dbReference type="Proteomes" id="UP000176997">
    <property type="component" value="Unassembled WGS sequence"/>
</dbReference>
<gene>
    <name evidence="2" type="ORF">A2675_00835</name>
</gene>
<name>A0A1G2S932_9BACT</name>
<sequence>MEDQKNMCECKSPLCGMHRRHGALKVLLVILAIYIAVLAIGEVKKVGIIGKDIAPQATIVVSGEGEQFAKPDIGTLSFTVRDTKKVVADAQQAVTTKTDAALAALKAQGIADKDIKTTSYSINPHYEWNQGGYCAVPVSSDGIAYPCPPGKQVLTGYEVSQSVEVKVRAIDTTGAVLGKLGDIGVTEVGAVSFSIENEDAIKAAARAEAITKAQDQAKILADQLGVSLARIVSFSESGDGFMPIYMKANAYGADMATPSAAPSVPTGENRIVSNVTITYEIR</sequence>
<accession>A0A1G2S932</accession>
<keyword evidence="1" id="KW-1133">Transmembrane helix</keyword>
<dbReference type="InterPro" id="IPR007497">
    <property type="entry name" value="SIMPL/DUF541"/>
</dbReference>
<dbReference type="InterPro" id="IPR052022">
    <property type="entry name" value="26kDa_periplasmic_antigen"/>
</dbReference>
<evidence type="ECO:0008006" key="4">
    <source>
        <dbReference type="Google" id="ProtNLM"/>
    </source>
</evidence>
<dbReference type="EMBL" id="MHUS01000014">
    <property type="protein sequence ID" value="OHA81112.1"/>
    <property type="molecule type" value="Genomic_DNA"/>
</dbReference>
<dbReference type="PANTHER" id="PTHR34387:SF1">
    <property type="entry name" value="PERIPLASMIC IMMUNOGENIC PROTEIN"/>
    <property type="match status" value="1"/>
</dbReference>
<comment type="caution">
    <text evidence="2">The sequence shown here is derived from an EMBL/GenBank/DDBJ whole genome shotgun (WGS) entry which is preliminary data.</text>
</comment>